<sequence>MKTVVITGGTDGMGKALALALVRRGDRVVVIGNNAAKGQAVRDAAAELGRGAHIEFIRADLSLVADNRRVIEQITATYQNVDALVLAARYYRSTRFVTPEGFEANFALFYLSRYLFGHGLVTLMDRSDAPVILSLAGPGGDLAEILWDDMQFDRAYDPDAVMRQCGKLSDLLAIGFTCRYPDSRIRYILLHPGLTATGFTGQYDAASAELVARMRERGQPVEVAAARILHHLDHPPAAPLSAFVRDDPVDVHSEPFNPEAADRLAQLTATMLRTDSAS</sequence>
<name>A0ABV6MAY9_9ACTN</name>
<dbReference type="Pfam" id="PF00106">
    <property type="entry name" value="adh_short"/>
    <property type="match status" value="1"/>
</dbReference>
<dbReference type="PANTHER" id="PTHR47534">
    <property type="entry name" value="YALI0E05731P"/>
    <property type="match status" value="1"/>
</dbReference>
<gene>
    <name evidence="2" type="ORF">ACFFIA_28615</name>
</gene>
<dbReference type="InterPro" id="IPR052228">
    <property type="entry name" value="Sec_Metab_Biosynth_Oxidored"/>
</dbReference>
<accession>A0ABV6MAY9</accession>
<dbReference type="RefSeq" id="WP_377256334.1">
    <property type="nucleotide sequence ID" value="NZ_JBHLUH010000060.1"/>
</dbReference>
<dbReference type="PANTHER" id="PTHR47534:SF3">
    <property type="entry name" value="ALCOHOL DEHYDROGENASE-LIKE C-TERMINAL DOMAIN-CONTAINING PROTEIN"/>
    <property type="match status" value="1"/>
</dbReference>
<dbReference type="Proteomes" id="UP001589867">
    <property type="component" value="Unassembled WGS sequence"/>
</dbReference>
<evidence type="ECO:0000313" key="3">
    <source>
        <dbReference type="Proteomes" id="UP001589867"/>
    </source>
</evidence>
<dbReference type="InterPro" id="IPR002347">
    <property type="entry name" value="SDR_fam"/>
</dbReference>
<dbReference type="SUPFAM" id="SSF51735">
    <property type="entry name" value="NAD(P)-binding Rossmann-fold domains"/>
    <property type="match status" value="1"/>
</dbReference>
<dbReference type="Gene3D" id="3.40.50.720">
    <property type="entry name" value="NAD(P)-binding Rossmann-like Domain"/>
    <property type="match status" value="1"/>
</dbReference>
<evidence type="ECO:0000313" key="2">
    <source>
        <dbReference type="EMBL" id="MFC0531617.1"/>
    </source>
</evidence>
<dbReference type="EMBL" id="JBHLUH010000060">
    <property type="protein sequence ID" value="MFC0531617.1"/>
    <property type="molecule type" value="Genomic_DNA"/>
</dbReference>
<evidence type="ECO:0000256" key="1">
    <source>
        <dbReference type="ARBA" id="ARBA00023002"/>
    </source>
</evidence>
<keyword evidence="1" id="KW-0560">Oxidoreductase</keyword>
<keyword evidence="3" id="KW-1185">Reference proteome</keyword>
<organism evidence="2 3">
    <name type="scientific">Phytohabitans kaempferiae</name>
    <dbReference type="NCBI Taxonomy" id="1620943"/>
    <lineage>
        <taxon>Bacteria</taxon>
        <taxon>Bacillati</taxon>
        <taxon>Actinomycetota</taxon>
        <taxon>Actinomycetes</taxon>
        <taxon>Micromonosporales</taxon>
        <taxon>Micromonosporaceae</taxon>
    </lineage>
</organism>
<proteinExistence type="predicted"/>
<dbReference type="InterPro" id="IPR036291">
    <property type="entry name" value="NAD(P)-bd_dom_sf"/>
</dbReference>
<reference evidence="2 3" key="1">
    <citation type="submission" date="2024-09" db="EMBL/GenBank/DDBJ databases">
        <authorList>
            <person name="Sun Q."/>
            <person name="Mori K."/>
        </authorList>
    </citation>
    <scope>NUCLEOTIDE SEQUENCE [LARGE SCALE GENOMIC DNA]</scope>
    <source>
        <strain evidence="2 3">TBRC 3947</strain>
    </source>
</reference>
<protein>
    <submittedName>
        <fullName evidence="2">SDR family NAD(P)-dependent oxidoreductase</fullName>
    </submittedName>
</protein>
<comment type="caution">
    <text evidence="2">The sequence shown here is derived from an EMBL/GenBank/DDBJ whole genome shotgun (WGS) entry which is preliminary data.</text>
</comment>